<organism evidence="1 2">
    <name type="scientific">Jiella pacifica</name>
    <dbReference type="NCBI Taxonomy" id="2696469"/>
    <lineage>
        <taxon>Bacteria</taxon>
        <taxon>Pseudomonadati</taxon>
        <taxon>Pseudomonadota</taxon>
        <taxon>Alphaproteobacteria</taxon>
        <taxon>Hyphomicrobiales</taxon>
        <taxon>Aurantimonadaceae</taxon>
        <taxon>Jiella</taxon>
    </lineage>
</organism>
<dbReference type="Proteomes" id="UP000469011">
    <property type="component" value="Unassembled WGS sequence"/>
</dbReference>
<keyword evidence="2" id="KW-1185">Reference proteome</keyword>
<evidence type="ECO:0000313" key="1">
    <source>
        <dbReference type="EMBL" id="NDW06673.1"/>
    </source>
</evidence>
<gene>
    <name evidence="1" type="ORF">GTK09_19845</name>
</gene>
<dbReference type="AlphaFoldDB" id="A0A6N9T5M5"/>
<comment type="caution">
    <text evidence="1">The sequence shown here is derived from an EMBL/GenBank/DDBJ whole genome shotgun (WGS) entry which is preliminary data.</text>
</comment>
<reference evidence="1 2" key="1">
    <citation type="submission" date="2020-01" db="EMBL/GenBank/DDBJ databases">
        <title>Jiella pacifica sp. nov.</title>
        <authorList>
            <person name="Xue Z."/>
            <person name="Zhu S."/>
            <person name="Chen J."/>
            <person name="Yang J."/>
        </authorList>
    </citation>
    <scope>NUCLEOTIDE SEQUENCE [LARGE SCALE GENOMIC DNA]</scope>
    <source>
        <strain evidence="1 2">40Bstr34</strain>
    </source>
</reference>
<dbReference type="RefSeq" id="WP_163465170.1">
    <property type="nucleotide sequence ID" value="NZ_JAAAMG010000019.1"/>
</dbReference>
<protein>
    <submittedName>
        <fullName evidence="1">Uncharacterized protein</fullName>
    </submittedName>
</protein>
<name>A0A6N9T5M5_9HYPH</name>
<dbReference type="EMBL" id="JAAAMG010000019">
    <property type="protein sequence ID" value="NDW06673.1"/>
    <property type="molecule type" value="Genomic_DNA"/>
</dbReference>
<proteinExistence type="predicted"/>
<evidence type="ECO:0000313" key="2">
    <source>
        <dbReference type="Proteomes" id="UP000469011"/>
    </source>
</evidence>
<sequence length="67" mass="7393">MKNCHLSAESAAAFTGVRIWGDRKLASAYAPEKTIGSLSRCRHELTLNLPADGFRRRTIQPSPPRQG</sequence>
<accession>A0A6N9T5M5</accession>